<evidence type="ECO:0000256" key="1">
    <source>
        <dbReference type="ARBA" id="ARBA00004498"/>
    </source>
</evidence>
<keyword evidence="6 10" id="KW-0879">Wnt signaling pathway</keyword>
<evidence type="ECO:0000256" key="3">
    <source>
        <dbReference type="ARBA" id="ARBA00022473"/>
    </source>
</evidence>
<proteinExistence type="inferred from homology"/>
<dbReference type="PRINTS" id="PR01349">
    <property type="entry name" value="WNTPROTEIN"/>
</dbReference>
<dbReference type="GO" id="GO:0016055">
    <property type="term" value="P:Wnt signaling pathway"/>
    <property type="evidence" value="ECO:0007669"/>
    <property type="project" value="UniProtKB-KW"/>
</dbReference>
<evidence type="ECO:0000256" key="6">
    <source>
        <dbReference type="ARBA" id="ARBA00022687"/>
    </source>
</evidence>
<keyword evidence="7" id="KW-1015">Disulfide bond</keyword>
<dbReference type="EMBL" id="JACVVK020000069">
    <property type="protein sequence ID" value="KAK7496186.1"/>
    <property type="molecule type" value="Genomic_DNA"/>
</dbReference>
<reference evidence="11 12" key="1">
    <citation type="journal article" date="2023" name="Sci. Data">
        <title>Genome assembly of the Korean intertidal mud-creeper Batillaria attramentaria.</title>
        <authorList>
            <person name="Patra A.K."/>
            <person name="Ho P.T."/>
            <person name="Jun S."/>
            <person name="Lee S.J."/>
            <person name="Kim Y."/>
            <person name="Won Y.J."/>
        </authorList>
    </citation>
    <scope>NUCLEOTIDE SEQUENCE [LARGE SCALE GENOMIC DNA]</scope>
    <source>
        <strain evidence="11">Wonlab-2016</strain>
    </source>
</reference>
<name>A0ABD0LA72_9CAEN</name>
<keyword evidence="3 10" id="KW-0217">Developmental protein</keyword>
<dbReference type="PANTHER" id="PTHR12027:SF77">
    <property type="entry name" value="PROTEIN WNT-5"/>
    <property type="match status" value="1"/>
</dbReference>
<dbReference type="Proteomes" id="UP001519460">
    <property type="component" value="Unassembled WGS sequence"/>
</dbReference>
<comment type="similarity">
    <text evidence="2 10">Belongs to the Wnt family.</text>
</comment>
<organism evidence="11 12">
    <name type="scientific">Batillaria attramentaria</name>
    <dbReference type="NCBI Taxonomy" id="370345"/>
    <lineage>
        <taxon>Eukaryota</taxon>
        <taxon>Metazoa</taxon>
        <taxon>Spiralia</taxon>
        <taxon>Lophotrochozoa</taxon>
        <taxon>Mollusca</taxon>
        <taxon>Gastropoda</taxon>
        <taxon>Caenogastropoda</taxon>
        <taxon>Sorbeoconcha</taxon>
        <taxon>Cerithioidea</taxon>
        <taxon>Batillariidae</taxon>
        <taxon>Batillaria</taxon>
    </lineage>
</organism>
<evidence type="ECO:0000256" key="8">
    <source>
        <dbReference type="ARBA" id="ARBA00023180"/>
    </source>
</evidence>
<evidence type="ECO:0000256" key="5">
    <source>
        <dbReference type="ARBA" id="ARBA00022530"/>
    </source>
</evidence>
<evidence type="ECO:0000256" key="9">
    <source>
        <dbReference type="ARBA" id="ARBA00023288"/>
    </source>
</evidence>
<evidence type="ECO:0000256" key="7">
    <source>
        <dbReference type="ARBA" id="ARBA00023157"/>
    </source>
</evidence>
<evidence type="ECO:0000256" key="4">
    <source>
        <dbReference type="ARBA" id="ARBA00022525"/>
    </source>
</evidence>
<comment type="subcellular location">
    <subcellularLocation>
        <location evidence="1 10">Secreted</location>
        <location evidence="1 10">Extracellular space</location>
        <location evidence="1 10">Extracellular matrix</location>
    </subcellularLocation>
</comment>
<keyword evidence="8" id="KW-0325">Glycoprotein</keyword>
<comment type="caution">
    <text evidence="11">The sequence shown here is derived from an EMBL/GenBank/DDBJ whole genome shotgun (WGS) entry which is preliminary data.</text>
</comment>
<keyword evidence="4" id="KW-0964">Secreted</keyword>
<evidence type="ECO:0000256" key="10">
    <source>
        <dbReference type="RuleBase" id="RU003500"/>
    </source>
</evidence>
<evidence type="ECO:0000313" key="11">
    <source>
        <dbReference type="EMBL" id="KAK7496186.1"/>
    </source>
</evidence>
<sequence length="231" mass="25699">MHSVDKWRSPQLFILGAAPMCTQLKGLSPGQIKFCQLYHDHMPSIGRGAQMGIGECQWQFRFRRWNCSTVDDSSVFGPVLNIASREAAFTHAVSAAGVVHAISRSCREGELASCGCSRARRPKDLHRDWIWGGCGDHIEYGYRFAKAFVDVREREKNHPRHSRSLARMLMNLHNNEAGRKGWGNREGCKCVCKNRAPTGGRLVVGVSRETAGPELSAPDRIVSLEPAETPN</sequence>
<gene>
    <name evidence="11" type="ORF">BaRGS_00012596</name>
</gene>
<keyword evidence="9" id="KW-0449">Lipoprotein</keyword>
<dbReference type="SMART" id="SM00097">
    <property type="entry name" value="WNT1"/>
    <property type="match status" value="1"/>
</dbReference>
<dbReference type="Pfam" id="PF00110">
    <property type="entry name" value="wnt"/>
    <property type="match status" value="1"/>
</dbReference>
<keyword evidence="12" id="KW-1185">Reference proteome</keyword>
<dbReference type="InterPro" id="IPR005817">
    <property type="entry name" value="Wnt"/>
</dbReference>
<evidence type="ECO:0000256" key="2">
    <source>
        <dbReference type="ARBA" id="ARBA00005683"/>
    </source>
</evidence>
<protein>
    <recommendedName>
        <fullName evidence="10">Protein Wnt</fullName>
    </recommendedName>
</protein>
<dbReference type="AlphaFoldDB" id="A0ABD0LA72"/>
<evidence type="ECO:0000313" key="12">
    <source>
        <dbReference type="Proteomes" id="UP001519460"/>
    </source>
</evidence>
<keyword evidence="5" id="KW-0272">Extracellular matrix</keyword>
<accession>A0ABD0LA72</accession>
<dbReference type="PANTHER" id="PTHR12027">
    <property type="entry name" value="WNT RELATED"/>
    <property type="match status" value="1"/>
</dbReference>
<comment type="function">
    <text evidence="10">Ligand for members of the frizzled family of seven transmembrane receptors.</text>
</comment>